<dbReference type="OrthoDB" id="9774608at2"/>
<sequence length="463" mass="52230">MMGPRQEAQSALFYDFSIEGHVPTDHVLRAIDGVVDLSSVRTHLTEFYSFTGRPSIDPELMMRMLLVGYVMGIRSERRLCEEVHLNLAYRWFCKMDLSDPIPDHSTFSKNRHGRFRDSDVLRHVFETVVAQCIEVGLASGHRFAADASIIAADANRQKSTPKADWNPEAIDPADAPRAVREYLDTLDDAAFGAASPVVPKFISHSDPASQWTGARGGPAYFAYSTNYLIDTDNAVILDVEPSRSIRQAEVGVVRTMIDRVRKTHDLKPERLIADTAYGSGPMLDWLVEKRGIAPHIPVIDKSGRKDGTFERAEFTFDAENDLYICSSGKELRQYRRAFTKPRSGPNKDATIRYRARKSDCDECQLKQRCTPKEPQRKVTRSIYEPSRDVARALSQTQQYAISRKLRKKVEMSFAHLKRIHGLSRLRLRGPCGAHDEFILAATAQNLKKLAKLAPNPIRANTVQ</sequence>
<proteinExistence type="predicted"/>
<reference evidence="4" key="1">
    <citation type="submission" date="2017-09" db="EMBL/GenBank/DDBJ databases">
        <authorList>
            <person name="Varghese N."/>
            <person name="Submissions S."/>
        </authorList>
    </citation>
    <scope>NUCLEOTIDE SEQUENCE [LARGE SCALE GENOMIC DNA]</scope>
    <source>
        <strain evidence="4">C7</strain>
    </source>
</reference>
<dbReference type="RefSeq" id="WP_097927767.1">
    <property type="nucleotide sequence ID" value="NZ_OCTN01000001.1"/>
</dbReference>
<dbReference type="AlphaFoldDB" id="A0A2C9CLH1"/>
<protein>
    <submittedName>
        <fullName evidence="3">Transposase</fullName>
    </submittedName>
</protein>
<organism evidence="3 4">
    <name type="scientific">Pontivivens marinum</name>
    <dbReference type="NCBI Taxonomy" id="1690039"/>
    <lineage>
        <taxon>Bacteria</taxon>
        <taxon>Pseudomonadati</taxon>
        <taxon>Pseudomonadota</taxon>
        <taxon>Alphaproteobacteria</taxon>
        <taxon>Rhodobacterales</taxon>
        <taxon>Paracoccaceae</taxon>
        <taxon>Pontivivens</taxon>
    </lineage>
</organism>
<dbReference type="InterPro" id="IPR047629">
    <property type="entry name" value="IS1182_transpos"/>
</dbReference>
<dbReference type="Pfam" id="PF13751">
    <property type="entry name" value="DDE_Tnp_1_6"/>
    <property type="match status" value="1"/>
</dbReference>
<accession>A0A2C9CLH1</accession>
<dbReference type="Pfam" id="PF05598">
    <property type="entry name" value="DUF772"/>
    <property type="match status" value="1"/>
</dbReference>
<gene>
    <name evidence="3" type="ORF">SAMN06273572_1014</name>
</gene>
<dbReference type="InterPro" id="IPR008490">
    <property type="entry name" value="Transposase_InsH_N"/>
</dbReference>
<evidence type="ECO:0000313" key="4">
    <source>
        <dbReference type="Proteomes" id="UP000220034"/>
    </source>
</evidence>
<dbReference type="NCBIfam" id="NF033551">
    <property type="entry name" value="transpos_IS1182"/>
    <property type="match status" value="1"/>
</dbReference>
<dbReference type="EMBL" id="OCTN01000001">
    <property type="protein sequence ID" value="SOH92164.1"/>
    <property type="molecule type" value="Genomic_DNA"/>
</dbReference>
<feature type="domain" description="Transposase DDE" evidence="2">
    <location>
        <begin position="325"/>
        <end position="450"/>
    </location>
</feature>
<name>A0A2C9CLH1_9RHOB</name>
<dbReference type="Proteomes" id="UP000220034">
    <property type="component" value="Unassembled WGS sequence"/>
</dbReference>
<evidence type="ECO:0000259" key="1">
    <source>
        <dbReference type="Pfam" id="PF05598"/>
    </source>
</evidence>
<keyword evidence="4" id="KW-1185">Reference proteome</keyword>
<feature type="domain" description="Transposase InsH N-terminal" evidence="1">
    <location>
        <begin position="17"/>
        <end position="112"/>
    </location>
</feature>
<evidence type="ECO:0000313" key="3">
    <source>
        <dbReference type="EMBL" id="SOH92164.1"/>
    </source>
</evidence>
<dbReference type="InterPro" id="IPR025668">
    <property type="entry name" value="Tnp_DDE_dom"/>
</dbReference>
<dbReference type="PANTHER" id="PTHR33408">
    <property type="entry name" value="TRANSPOSASE"/>
    <property type="match status" value="1"/>
</dbReference>
<dbReference type="PANTHER" id="PTHR33408:SF2">
    <property type="entry name" value="TRANSPOSASE DDE DOMAIN-CONTAINING PROTEIN"/>
    <property type="match status" value="1"/>
</dbReference>
<evidence type="ECO:0000259" key="2">
    <source>
        <dbReference type="Pfam" id="PF13751"/>
    </source>
</evidence>